<organism evidence="1 2">
    <name type="scientific">Salmonella enterica subsp. enterica serovar Bovismorbificans</name>
    <dbReference type="NCBI Taxonomy" id="58097"/>
    <lineage>
        <taxon>Bacteria</taxon>
        <taxon>Pseudomonadati</taxon>
        <taxon>Pseudomonadota</taxon>
        <taxon>Gammaproteobacteria</taxon>
        <taxon>Enterobacterales</taxon>
        <taxon>Enterobacteriaceae</taxon>
        <taxon>Salmonella</taxon>
    </lineage>
</organism>
<proteinExistence type="predicted"/>
<evidence type="ECO:0000313" key="2">
    <source>
        <dbReference type="Proteomes" id="UP000039541"/>
    </source>
</evidence>
<evidence type="ECO:0000313" key="1">
    <source>
        <dbReference type="EMBL" id="CNU72834.1"/>
    </source>
</evidence>
<dbReference type="EMBL" id="CQPC01000052">
    <property type="protein sequence ID" value="CNU72834.1"/>
    <property type="molecule type" value="Genomic_DNA"/>
</dbReference>
<dbReference type="Proteomes" id="UP000039541">
    <property type="component" value="Unassembled WGS sequence"/>
</dbReference>
<accession>A0A655DKB8</accession>
<reference evidence="1 2" key="1">
    <citation type="submission" date="2015-03" db="EMBL/GenBank/DDBJ databases">
        <authorList>
            <consortium name="Pathogen Informatics"/>
        </authorList>
    </citation>
    <scope>NUCLEOTIDE SEQUENCE [LARGE SCALE GENOMIC DNA]</scope>
    <source>
        <strain evidence="1 2">3476</strain>
    </source>
</reference>
<protein>
    <submittedName>
        <fullName evidence="1">Uncharacterized protein</fullName>
    </submittedName>
</protein>
<gene>
    <name evidence="1" type="ORF">ERS008202_03402</name>
</gene>
<sequence>MTCFGHGLNDVIDMIDRVRDAGVFGFGTIVEINGAVFAHGDVFQQRITANRMINFWLRFFRQFDGFGVAAAFKVEHAVVIPTVLIIANQTTFRVGGQSGFSGTRKAEEDRDIAFFTHVGGTVH</sequence>
<name>A0A655DKB8_SALET</name>
<dbReference type="AlphaFoldDB" id="A0A655DKB8"/>